<keyword evidence="2" id="KW-0012">Acyltransferase</keyword>
<dbReference type="SUPFAM" id="SSF55729">
    <property type="entry name" value="Acyl-CoA N-acyltransferases (Nat)"/>
    <property type="match status" value="1"/>
</dbReference>
<dbReference type="GO" id="GO:0016746">
    <property type="term" value="F:acyltransferase activity"/>
    <property type="evidence" value="ECO:0007669"/>
    <property type="project" value="UniProtKB-KW"/>
</dbReference>
<accession>A0ABV4UIY7</accession>
<proteinExistence type="predicted"/>
<dbReference type="Gene3D" id="3.40.630.30">
    <property type="match status" value="1"/>
</dbReference>
<dbReference type="InterPro" id="IPR016181">
    <property type="entry name" value="Acyl_CoA_acyltransferase"/>
</dbReference>
<dbReference type="PANTHER" id="PTHR43610">
    <property type="entry name" value="BLL6696 PROTEIN"/>
    <property type="match status" value="1"/>
</dbReference>
<dbReference type="RefSeq" id="WP_373970679.1">
    <property type="nucleotide sequence ID" value="NZ_JBHDLJ010000002.1"/>
</dbReference>
<dbReference type="PANTHER" id="PTHR43610:SF1">
    <property type="entry name" value="N-ACETYLTRANSFERASE DOMAIN-CONTAINING PROTEIN"/>
    <property type="match status" value="1"/>
</dbReference>
<gene>
    <name evidence="2" type="ORF">ACETWP_02835</name>
</gene>
<evidence type="ECO:0000313" key="3">
    <source>
        <dbReference type="Proteomes" id="UP001575652"/>
    </source>
</evidence>
<dbReference type="PROSITE" id="PS51186">
    <property type="entry name" value="GNAT"/>
    <property type="match status" value="1"/>
</dbReference>
<dbReference type="Proteomes" id="UP001575652">
    <property type="component" value="Unassembled WGS sequence"/>
</dbReference>
<evidence type="ECO:0000313" key="2">
    <source>
        <dbReference type="EMBL" id="MFB0833510.1"/>
    </source>
</evidence>
<protein>
    <submittedName>
        <fullName evidence="2">GNAT family N-acetyltransferase</fullName>
        <ecNumber evidence="2">2.3.-.-</ecNumber>
    </submittedName>
</protein>
<keyword evidence="2" id="KW-0808">Transferase</keyword>
<comment type="caution">
    <text evidence="2">The sequence shown here is derived from an EMBL/GenBank/DDBJ whole genome shotgun (WGS) entry which is preliminary data.</text>
</comment>
<dbReference type="EMBL" id="JBHDLJ010000002">
    <property type="protein sequence ID" value="MFB0833510.1"/>
    <property type="molecule type" value="Genomic_DNA"/>
</dbReference>
<keyword evidence="3" id="KW-1185">Reference proteome</keyword>
<dbReference type="InterPro" id="IPR000182">
    <property type="entry name" value="GNAT_dom"/>
</dbReference>
<dbReference type="EC" id="2.3.-.-" evidence="2"/>
<feature type="domain" description="N-acetyltransferase" evidence="1">
    <location>
        <begin position="18"/>
        <end position="189"/>
    </location>
</feature>
<sequence>MERDTIFSHKPTLRGDGVVLRPFTPADIEAMGPILADPDVLRLTGSVHSTRELRAAAPVLDAATLDWYRTRAEQADRLDLAVVDEATGGCVGEIVLNDWEPANQSCGLRILLGPAGRDRGLGTAAVRLLVEYAFTQTDLFRIGLEVYSFNPRAVRVYEKAGFLVEGRRLAALVFDGVRVDAITMCALLPEWMDGPG</sequence>
<dbReference type="Pfam" id="PF13302">
    <property type="entry name" value="Acetyltransf_3"/>
    <property type="match status" value="1"/>
</dbReference>
<name>A0ABV4UIY7_9MICC</name>
<organism evidence="2 3">
    <name type="scientific">Arthrobacter halodurans</name>
    <dbReference type="NCBI Taxonomy" id="516699"/>
    <lineage>
        <taxon>Bacteria</taxon>
        <taxon>Bacillati</taxon>
        <taxon>Actinomycetota</taxon>
        <taxon>Actinomycetes</taxon>
        <taxon>Micrococcales</taxon>
        <taxon>Micrococcaceae</taxon>
        <taxon>Arthrobacter</taxon>
    </lineage>
</organism>
<reference evidence="2 3" key="1">
    <citation type="submission" date="2024-09" db="EMBL/GenBank/DDBJ databases">
        <authorList>
            <person name="Salinas-Garcia M.A."/>
            <person name="Prieme A."/>
        </authorList>
    </citation>
    <scope>NUCLEOTIDE SEQUENCE [LARGE SCALE GENOMIC DNA]</scope>
    <source>
        <strain evidence="2 3">DSM 21081</strain>
    </source>
</reference>
<evidence type="ECO:0000259" key="1">
    <source>
        <dbReference type="PROSITE" id="PS51186"/>
    </source>
</evidence>